<keyword evidence="5" id="KW-0732">Signal</keyword>
<dbReference type="FunFam" id="3.30.200.20:FF:000142">
    <property type="entry name" value="Cysteine-rich receptor-like protein kinase 10"/>
    <property type="match status" value="1"/>
</dbReference>
<dbReference type="InterPro" id="IPR011009">
    <property type="entry name" value="Kinase-like_dom_sf"/>
</dbReference>
<dbReference type="GO" id="GO:0005886">
    <property type="term" value="C:plasma membrane"/>
    <property type="evidence" value="ECO:0007669"/>
    <property type="project" value="TreeGrafter"/>
</dbReference>
<sequence>MFLAAQSPLFLLSIPSLKLKLQIADVMIIDGKNSARIHHFLYEEIFHLSSSEKQTFYLLMPQDCFVVDLYEMEDVELLQLDFGTISAATGNFSEFHKLGQGGFGGTLTSGQDIAVKRLSMKSGQGEKEFKNEVMLVAKLQHRNLVRLLGFCFEKEERILVYEFLPNSSLNNLIFGIFVIRFRDKF</sequence>
<keyword evidence="4" id="KW-0812">Transmembrane</keyword>
<keyword evidence="2" id="KW-0723">Serine/threonine-protein kinase</keyword>
<protein>
    <recommendedName>
        <fullName evidence="14">Protein kinase domain-containing protein</fullName>
    </recommendedName>
</protein>
<keyword evidence="6" id="KW-0677">Repeat</keyword>
<feature type="domain" description="Protein kinase" evidence="14">
    <location>
        <begin position="92"/>
        <end position="185"/>
    </location>
</feature>
<keyword evidence="13" id="KW-0325">Glycoprotein</keyword>
<evidence type="ECO:0000256" key="4">
    <source>
        <dbReference type="ARBA" id="ARBA00022692"/>
    </source>
</evidence>
<dbReference type="AlphaFoldDB" id="A0A6N2KZN0"/>
<evidence type="ECO:0000256" key="3">
    <source>
        <dbReference type="ARBA" id="ARBA00022679"/>
    </source>
</evidence>
<accession>A0A6N2KZN0</accession>
<evidence type="ECO:0000256" key="2">
    <source>
        <dbReference type="ARBA" id="ARBA00022527"/>
    </source>
</evidence>
<dbReference type="InterPro" id="IPR001245">
    <property type="entry name" value="Ser-Thr/Tyr_kinase_cat_dom"/>
</dbReference>
<reference evidence="15" key="1">
    <citation type="submission" date="2019-03" db="EMBL/GenBank/DDBJ databases">
        <authorList>
            <person name="Mank J."/>
            <person name="Almeida P."/>
        </authorList>
    </citation>
    <scope>NUCLEOTIDE SEQUENCE</scope>
    <source>
        <strain evidence="15">78183</strain>
    </source>
</reference>
<evidence type="ECO:0000256" key="13">
    <source>
        <dbReference type="ARBA" id="ARBA00023180"/>
    </source>
</evidence>
<name>A0A6N2KZN0_SALVM</name>
<keyword evidence="9" id="KW-0067">ATP-binding</keyword>
<dbReference type="GO" id="GO:0004674">
    <property type="term" value="F:protein serine/threonine kinase activity"/>
    <property type="evidence" value="ECO:0007669"/>
    <property type="project" value="UniProtKB-KW"/>
</dbReference>
<comment type="subcellular location">
    <subcellularLocation>
        <location evidence="1">Membrane</location>
        <topology evidence="1">Single-pass membrane protein</topology>
    </subcellularLocation>
</comment>
<evidence type="ECO:0000256" key="1">
    <source>
        <dbReference type="ARBA" id="ARBA00004167"/>
    </source>
</evidence>
<dbReference type="GO" id="GO:0005524">
    <property type="term" value="F:ATP binding"/>
    <property type="evidence" value="ECO:0007669"/>
    <property type="project" value="UniProtKB-KW"/>
</dbReference>
<organism evidence="15">
    <name type="scientific">Salix viminalis</name>
    <name type="common">Common osier</name>
    <name type="synonym">Basket willow</name>
    <dbReference type="NCBI Taxonomy" id="40686"/>
    <lineage>
        <taxon>Eukaryota</taxon>
        <taxon>Viridiplantae</taxon>
        <taxon>Streptophyta</taxon>
        <taxon>Embryophyta</taxon>
        <taxon>Tracheophyta</taxon>
        <taxon>Spermatophyta</taxon>
        <taxon>Magnoliopsida</taxon>
        <taxon>eudicotyledons</taxon>
        <taxon>Gunneridae</taxon>
        <taxon>Pentapetalae</taxon>
        <taxon>rosids</taxon>
        <taxon>fabids</taxon>
        <taxon>Malpighiales</taxon>
        <taxon>Salicaceae</taxon>
        <taxon>Saliceae</taxon>
        <taxon>Salix</taxon>
    </lineage>
</organism>
<dbReference type="EMBL" id="CAADRP010000968">
    <property type="protein sequence ID" value="VFU33892.1"/>
    <property type="molecule type" value="Genomic_DNA"/>
</dbReference>
<dbReference type="PANTHER" id="PTHR27002">
    <property type="entry name" value="RECEPTOR-LIKE SERINE/THREONINE-PROTEIN KINASE SD1-8"/>
    <property type="match status" value="1"/>
</dbReference>
<keyword evidence="12" id="KW-0675">Receptor</keyword>
<dbReference type="InterPro" id="IPR000719">
    <property type="entry name" value="Prot_kinase_dom"/>
</dbReference>
<proteinExistence type="predicted"/>
<evidence type="ECO:0000256" key="9">
    <source>
        <dbReference type="ARBA" id="ARBA00022840"/>
    </source>
</evidence>
<dbReference type="PANTHER" id="PTHR27002:SF1104">
    <property type="entry name" value="CYSTEINE-RICH RECEPTOR-LIKE PROTEIN KINASE 27-RELATED"/>
    <property type="match status" value="1"/>
</dbReference>
<gene>
    <name evidence="15" type="ORF">SVIM_LOCUS159390</name>
</gene>
<evidence type="ECO:0000256" key="12">
    <source>
        <dbReference type="ARBA" id="ARBA00023170"/>
    </source>
</evidence>
<dbReference type="PROSITE" id="PS50011">
    <property type="entry name" value="PROTEIN_KINASE_DOM"/>
    <property type="match status" value="1"/>
</dbReference>
<evidence type="ECO:0000313" key="15">
    <source>
        <dbReference type="EMBL" id="VFU33892.1"/>
    </source>
</evidence>
<dbReference type="Pfam" id="PF07714">
    <property type="entry name" value="PK_Tyr_Ser-Thr"/>
    <property type="match status" value="1"/>
</dbReference>
<keyword evidence="7" id="KW-0547">Nucleotide-binding</keyword>
<keyword evidence="10" id="KW-1133">Transmembrane helix</keyword>
<keyword evidence="11" id="KW-0472">Membrane</keyword>
<keyword evidence="8" id="KW-0418">Kinase</keyword>
<dbReference type="Gene3D" id="3.30.200.20">
    <property type="entry name" value="Phosphorylase Kinase, domain 1"/>
    <property type="match status" value="1"/>
</dbReference>
<evidence type="ECO:0000256" key="10">
    <source>
        <dbReference type="ARBA" id="ARBA00022989"/>
    </source>
</evidence>
<keyword evidence="3" id="KW-0808">Transferase</keyword>
<evidence type="ECO:0000256" key="11">
    <source>
        <dbReference type="ARBA" id="ARBA00023136"/>
    </source>
</evidence>
<evidence type="ECO:0000256" key="8">
    <source>
        <dbReference type="ARBA" id="ARBA00022777"/>
    </source>
</evidence>
<evidence type="ECO:0000256" key="5">
    <source>
        <dbReference type="ARBA" id="ARBA00022729"/>
    </source>
</evidence>
<dbReference type="SUPFAM" id="SSF56112">
    <property type="entry name" value="Protein kinase-like (PK-like)"/>
    <property type="match status" value="1"/>
</dbReference>
<evidence type="ECO:0000256" key="7">
    <source>
        <dbReference type="ARBA" id="ARBA00022741"/>
    </source>
</evidence>
<evidence type="ECO:0000259" key="14">
    <source>
        <dbReference type="PROSITE" id="PS50011"/>
    </source>
</evidence>
<evidence type="ECO:0000256" key="6">
    <source>
        <dbReference type="ARBA" id="ARBA00022737"/>
    </source>
</evidence>